<evidence type="ECO:0000256" key="2">
    <source>
        <dbReference type="ARBA" id="ARBA00012400"/>
    </source>
</evidence>
<evidence type="ECO:0000313" key="8">
    <source>
        <dbReference type="Proteomes" id="UP001302249"/>
    </source>
</evidence>
<gene>
    <name evidence="7" type="ORF">RPR59_00110</name>
</gene>
<reference evidence="7 8" key="1">
    <citation type="submission" date="2023-09" db="EMBL/GenBank/DDBJ databases">
        <authorList>
            <person name="Rey-Velasco X."/>
        </authorList>
    </citation>
    <scope>NUCLEOTIDE SEQUENCE [LARGE SCALE GENOMIC DNA]</scope>
    <source>
        <strain evidence="7 8">W311</strain>
    </source>
</reference>
<dbReference type="InterPro" id="IPR006367">
    <property type="entry name" value="Sirohaem_synthase_N"/>
</dbReference>
<evidence type="ECO:0000256" key="5">
    <source>
        <dbReference type="ARBA" id="ARBA00023244"/>
    </source>
</evidence>
<accession>A0ABZ0BAK5</accession>
<dbReference type="SUPFAM" id="SSF75615">
    <property type="entry name" value="Siroheme synthase middle domains-like"/>
    <property type="match status" value="1"/>
</dbReference>
<name>A0ABZ0BAK5_9SPHN</name>
<evidence type="ECO:0000256" key="4">
    <source>
        <dbReference type="ARBA" id="ARBA00023027"/>
    </source>
</evidence>
<dbReference type="Gene3D" id="3.40.50.720">
    <property type="entry name" value="NAD(P)-binding Rossmann-like Domain"/>
    <property type="match status" value="1"/>
</dbReference>
<dbReference type="Proteomes" id="UP001302249">
    <property type="component" value="Chromosome"/>
</dbReference>
<dbReference type="Gene3D" id="3.30.160.110">
    <property type="entry name" value="Siroheme synthase, domain 2"/>
    <property type="match status" value="1"/>
</dbReference>
<dbReference type="EC" id="1.3.1.76" evidence="2"/>
<comment type="pathway">
    <text evidence="1">Porphyrin-containing compound metabolism; siroheme biosynthesis; sirohydrochlorin from precorrin-2: step 1/1.</text>
</comment>
<proteinExistence type="predicted"/>
<protein>
    <recommendedName>
        <fullName evidence="2">precorrin-2 dehydrogenase</fullName>
        <ecNumber evidence="2">1.3.1.76</ecNumber>
    </recommendedName>
</protein>
<dbReference type="InterPro" id="IPR036291">
    <property type="entry name" value="NAD(P)-bd_dom_sf"/>
</dbReference>
<dbReference type="InterPro" id="IPR028161">
    <property type="entry name" value="Met8-like"/>
</dbReference>
<dbReference type="RefSeq" id="WP_313915428.1">
    <property type="nucleotide sequence ID" value="NZ_CP135076.1"/>
</dbReference>
<organism evidence="7 8">
    <name type="scientific">Stakelama saccharophila</name>
    <dbReference type="NCBI Taxonomy" id="3075605"/>
    <lineage>
        <taxon>Bacteria</taxon>
        <taxon>Pseudomonadati</taxon>
        <taxon>Pseudomonadota</taxon>
        <taxon>Alphaproteobacteria</taxon>
        <taxon>Sphingomonadales</taxon>
        <taxon>Sphingomonadaceae</taxon>
        <taxon>Stakelama</taxon>
    </lineage>
</organism>
<comment type="catalytic activity">
    <reaction evidence="6">
        <text>precorrin-2 + NAD(+) = sirohydrochlorin + NADH + 2 H(+)</text>
        <dbReference type="Rhea" id="RHEA:15613"/>
        <dbReference type="ChEBI" id="CHEBI:15378"/>
        <dbReference type="ChEBI" id="CHEBI:57540"/>
        <dbReference type="ChEBI" id="CHEBI:57945"/>
        <dbReference type="ChEBI" id="CHEBI:58351"/>
        <dbReference type="ChEBI" id="CHEBI:58827"/>
        <dbReference type="EC" id="1.3.1.76"/>
    </reaction>
</comment>
<dbReference type="PANTHER" id="PTHR35330:SF1">
    <property type="entry name" value="SIROHEME BIOSYNTHESIS PROTEIN MET8"/>
    <property type="match status" value="1"/>
</dbReference>
<dbReference type="Pfam" id="PF13241">
    <property type="entry name" value="NAD_binding_7"/>
    <property type="match status" value="1"/>
</dbReference>
<keyword evidence="3" id="KW-0560">Oxidoreductase</keyword>
<keyword evidence="8" id="KW-1185">Reference proteome</keyword>
<keyword evidence="4" id="KW-0520">NAD</keyword>
<evidence type="ECO:0000313" key="7">
    <source>
        <dbReference type="EMBL" id="WNO53711.1"/>
    </source>
</evidence>
<dbReference type="PANTHER" id="PTHR35330">
    <property type="entry name" value="SIROHEME BIOSYNTHESIS PROTEIN MET8"/>
    <property type="match status" value="1"/>
</dbReference>
<dbReference type="SUPFAM" id="SSF51735">
    <property type="entry name" value="NAD(P)-binding Rossmann-fold domains"/>
    <property type="match status" value="1"/>
</dbReference>
<sequence>MSMTGLPVLLRLAGRPVILLGDGPAAEAKRRLLERAGADVVTDVDAGAALAVVAIADDAEAQAAIARLRVRGVLVNAVDRPALCDFTLPAIVERDPVLVAVSTGGVSAGLAAALRQRLEALLPASLGALAREMGGARDAMRAQWPDNEARRRRIAAALADGGPLDPLAEHGPGAVSDWLAAPEADPAAGLVTIRLRSADPDDLTLREARWLADADRVFHRADAPAGILERARADAERIVCAAAPADPGAGLSVDLDRAR</sequence>
<keyword evidence="5" id="KW-0627">Porphyrin biosynthesis</keyword>
<evidence type="ECO:0000256" key="1">
    <source>
        <dbReference type="ARBA" id="ARBA00005010"/>
    </source>
</evidence>
<evidence type="ECO:0000256" key="6">
    <source>
        <dbReference type="ARBA" id="ARBA00047561"/>
    </source>
</evidence>
<dbReference type="NCBIfam" id="TIGR01470">
    <property type="entry name" value="cysG_Nterm"/>
    <property type="match status" value="1"/>
</dbReference>
<evidence type="ECO:0000256" key="3">
    <source>
        <dbReference type="ARBA" id="ARBA00023002"/>
    </source>
</evidence>
<dbReference type="EMBL" id="CP135076">
    <property type="protein sequence ID" value="WNO53711.1"/>
    <property type="molecule type" value="Genomic_DNA"/>
</dbReference>